<reference evidence="2" key="1">
    <citation type="submission" date="2018-06" db="EMBL/GenBank/DDBJ databases">
        <authorList>
            <person name="Zhirakovskaya E."/>
        </authorList>
    </citation>
    <scope>NUCLEOTIDE SEQUENCE</scope>
</reference>
<dbReference type="InterPro" id="IPR013022">
    <property type="entry name" value="Xyl_isomerase-like_TIM-brl"/>
</dbReference>
<sequence>MGLLNEGKAGYTPNIIELDDNVERNDFFSKQSSLLVMFLTSEINIREFIVTEETALHLQVRSPLHETTAHETTADSSQPSVPLAQRLSMNETTTYRWSFLEDVLGYQKAGINTMGVWYPKLIDYGEERGIELLQDAGMSVSSLSWAGGFTGGNSHSYLDSVDDALAALELAGKLKAKSLVLVSGARAGHTMNHARNIFVDALNVLMPLAKSLNVALAIQPMAPSFAYEWTFLTRLDDALQIIDTCNHPQVQLVFDVYHLWKTPQLLSRIQEIASRTTLVQLSDYVCSPSTNYERLLPGEGDIPVADIIQAFEE</sequence>
<evidence type="ECO:0000259" key="1">
    <source>
        <dbReference type="Pfam" id="PF01261"/>
    </source>
</evidence>
<name>A0A3B1DXH6_9ZZZZ</name>
<accession>A0A3B1DXH6</accession>
<feature type="non-terminal residue" evidence="2">
    <location>
        <position position="313"/>
    </location>
</feature>
<gene>
    <name evidence="2" type="ORF">MNBD_PLANCTO02-2939</name>
</gene>
<protein>
    <recommendedName>
        <fullName evidence="1">Xylose isomerase-like TIM barrel domain-containing protein</fullName>
    </recommendedName>
</protein>
<proteinExistence type="predicted"/>
<dbReference type="InterPro" id="IPR036237">
    <property type="entry name" value="Xyl_isomerase-like_sf"/>
</dbReference>
<dbReference type="Pfam" id="PF01261">
    <property type="entry name" value="AP_endonuc_2"/>
    <property type="match status" value="1"/>
</dbReference>
<organism evidence="2">
    <name type="scientific">hydrothermal vent metagenome</name>
    <dbReference type="NCBI Taxonomy" id="652676"/>
    <lineage>
        <taxon>unclassified sequences</taxon>
        <taxon>metagenomes</taxon>
        <taxon>ecological metagenomes</taxon>
    </lineage>
</organism>
<dbReference type="AlphaFoldDB" id="A0A3B1DXH6"/>
<dbReference type="PANTHER" id="PTHR12110:SF52">
    <property type="entry name" value="XYLOSE ISOMERASE"/>
    <property type="match status" value="1"/>
</dbReference>
<dbReference type="SUPFAM" id="SSF51658">
    <property type="entry name" value="Xylose isomerase-like"/>
    <property type="match status" value="1"/>
</dbReference>
<feature type="domain" description="Xylose isomerase-like TIM barrel" evidence="1">
    <location>
        <begin position="109"/>
        <end position="312"/>
    </location>
</feature>
<dbReference type="EMBL" id="UOGL01000094">
    <property type="protein sequence ID" value="VAX37015.1"/>
    <property type="molecule type" value="Genomic_DNA"/>
</dbReference>
<dbReference type="Gene3D" id="3.20.20.150">
    <property type="entry name" value="Divalent-metal-dependent TIM barrel enzymes"/>
    <property type="match status" value="1"/>
</dbReference>
<dbReference type="InterPro" id="IPR050312">
    <property type="entry name" value="IolE/XylAMocC-like"/>
</dbReference>
<dbReference type="PANTHER" id="PTHR12110">
    <property type="entry name" value="HYDROXYPYRUVATE ISOMERASE"/>
    <property type="match status" value="1"/>
</dbReference>
<evidence type="ECO:0000313" key="2">
    <source>
        <dbReference type="EMBL" id="VAX37015.1"/>
    </source>
</evidence>